<accession>E9SBI5</accession>
<evidence type="ECO:0000256" key="2">
    <source>
        <dbReference type="ARBA" id="ARBA00022475"/>
    </source>
</evidence>
<evidence type="ECO:0000313" key="8">
    <source>
        <dbReference type="Proteomes" id="UP000004259"/>
    </source>
</evidence>
<dbReference type="AlphaFoldDB" id="E9SBI5"/>
<dbReference type="GO" id="GO:0005886">
    <property type="term" value="C:plasma membrane"/>
    <property type="evidence" value="ECO:0007669"/>
    <property type="project" value="UniProtKB-SubCell"/>
</dbReference>
<dbReference type="GO" id="GO:0015171">
    <property type="term" value="F:amino acid transmembrane transporter activity"/>
    <property type="evidence" value="ECO:0007669"/>
    <property type="project" value="TreeGrafter"/>
</dbReference>
<keyword evidence="4 6" id="KW-1133">Transmembrane helix</keyword>
<feature type="transmembrane region" description="Helical" evidence="6">
    <location>
        <begin position="138"/>
        <end position="162"/>
    </location>
</feature>
<dbReference type="OrthoDB" id="198428at2"/>
<reference evidence="7 8" key="1">
    <citation type="submission" date="2011-02" db="EMBL/GenBank/DDBJ databases">
        <authorList>
            <person name="Nelson K.E."/>
            <person name="Sutton G."/>
            <person name="Torralba M."/>
            <person name="Durkin S."/>
            <person name="Harkins D."/>
            <person name="Montgomery R."/>
            <person name="Ziemer C."/>
            <person name="Klaassens E."/>
            <person name="Ocuiv P."/>
            <person name="Morrison M."/>
        </authorList>
    </citation>
    <scope>NUCLEOTIDE SEQUENCE [LARGE SCALE GENOMIC DNA]</scope>
    <source>
        <strain evidence="7 8">8</strain>
    </source>
</reference>
<keyword evidence="2" id="KW-1003">Cell membrane</keyword>
<dbReference type="EMBL" id="ADKM02000069">
    <property type="protein sequence ID" value="EGC03316.1"/>
    <property type="molecule type" value="Genomic_DNA"/>
</dbReference>
<comment type="subcellular location">
    <subcellularLocation>
        <location evidence="1">Cell membrane</location>
        <topology evidence="1">Multi-pass membrane protein</topology>
    </subcellularLocation>
</comment>
<evidence type="ECO:0000256" key="3">
    <source>
        <dbReference type="ARBA" id="ARBA00022692"/>
    </source>
</evidence>
<dbReference type="Proteomes" id="UP000004259">
    <property type="component" value="Unassembled WGS sequence"/>
</dbReference>
<dbReference type="eggNOG" id="COG1280">
    <property type="taxonomic scope" value="Bacteria"/>
</dbReference>
<keyword evidence="8" id="KW-1185">Reference proteome</keyword>
<sequence length="194" mass="21518">MPAYVIGNFVLYCVINAFTPGPGNILALNTVTNYGWKKGRPLFFGIFTGYYVVQLICAVFVFGIAAFLPSVLGVMKYIGAAYILWLAIHIALSKPEKDDDSRSASYMKGFLLQFVNVKIYLFGMTALTGYITDYYTSLTALVIAELFIATLGSFATLTWIGMGALIQKFYLKHYRIINILLALTLVECIIGILK</sequence>
<evidence type="ECO:0000256" key="4">
    <source>
        <dbReference type="ARBA" id="ARBA00022989"/>
    </source>
</evidence>
<dbReference type="STRING" id="246199.CUS_5464"/>
<dbReference type="RefSeq" id="WP_002848924.1">
    <property type="nucleotide sequence ID" value="NZ_ADKM02000069.1"/>
</dbReference>
<evidence type="ECO:0000256" key="6">
    <source>
        <dbReference type="SAM" id="Phobius"/>
    </source>
</evidence>
<keyword evidence="5 6" id="KW-0472">Membrane</keyword>
<keyword evidence="3 6" id="KW-0812">Transmembrane</keyword>
<gene>
    <name evidence="7" type="ORF">CUS_5464</name>
</gene>
<proteinExistence type="predicted"/>
<feature type="transmembrane region" description="Helical" evidence="6">
    <location>
        <begin position="174"/>
        <end position="193"/>
    </location>
</feature>
<protein>
    <submittedName>
        <fullName evidence="7">Putative cysteine/O-acetylserine efflux protein</fullName>
    </submittedName>
</protein>
<feature type="transmembrane region" description="Helical" evidence="6">
    <location>
        <begin position="114"/>
        <end position="132"/>
    </location>
</feature>
<evidence type="ECO:0000256" key="1">
    <source>
        <dbReference type="ARBA" id="ARBA00004651"/>
    </source>
</evidence>
<comment type="caution">
    <text evidence="7">The sequence shown here is derived from an EMBL/GenBank/DDBJ whole genome shotgun (WGS) entry which is preliminary data.</text>
</comment>
<feature type="transmembrane region" description="Helical" evidence="6">
    <location>
        <begin position="42"/>
        <end position="68"/>
    </location>
</feature>
<dbReference type="Pfam" id="PF01810">
    <property type="entry name" value="LysE"/>
    <property type="match status" value="1"/>
</dbReference>
<evidence type="ECO:0000313" key="7">
    <source>
        <dbReference type="EMBL" id="EGC03316.1"/>
    </source>
</evidence>
<name>E9SBI5_RUMAL</name>
<dbReference type="GO" id="GO:0033228">
    <property type="term" value="P:cysteine export across plasma membrane"/>
    <property type="evidence" value="ECO:0007669"/>
    <property type="project" value="TreeGrafter"/>
</dbReference>
<dbReference type="InterPro" id="IPR001123">
    <property type="entry name" value="LeuE-type"/>
</dbReference>
<organism evidence="7 8">
    <name type="scientific">Ruminococcus albus 8</name>
    <dbReference type="NCBI Taxonomy" id="246199"/>
    <lineage>
        <taxon>Bacteria</taxon>
        <taxon>Bacillati</taxon>
        <taxon>Bacillota</taxon>
        <taxon>Clostridia</taxon>
        <taxon>Eubacteriales</taxon>
        <taxon>Oscillospiraceae</taxon>
        <taxon>Ruminococcus</taxon>
    </lineage>
</organism>
<dbReference type="PANTHER" id="PTHR30086">
    <property type="entry name" value="ARGININE EXPORTER PROTEIN ARGO"/>
    <property type="match status" value="1"/>
</dbReference>
<feature type="transmembrane region" description="Helical" evidence="6">
    <location>
        <begin position="74"/>
        <end position="93"/>
    </location>
</feature>
<evidence type="ECO:0000256" key="5">
    <source>
        <dbReference type="ARBA" id="ARBA00023136"/>
    </source>
</evidence>
<dbReference type="PANTHER" id="PTHR30086:SF20">
    <property type="entry name" value="ARGININE EXPORTER PROTEIN ARGO-RELATED"/>
    <property type="match status" value="1"/>
</dbReference>